<reference evidence="2 3" key="1">
    <citation type="submission" date="2024-01" db="EMBL/GenBank/DDBJ databases">
        <title>The genome of the rayed Mediterranean limpet Patella caerulea (Linnaeus, 1758).</title>
        <authorList>
            <person name="Anh-Thu Weber A."/>
            <person name="Halstead-Nussloch G."/>
        </authorList>
    </citation>
    <scope>NUCLEOTIDE SEQUENCE [LARGE SCALE GENOMIC DNA]</scope>
    <source>
        <strain evidence="2">AATW-2023a</strain>
        <tissue evidence="2">Whole specimen</tissue>
    </source>
</reference>
<dbReference type="EMBL" id="JAZGQO010000008">
    <property type="protein sequence ID" value="KAK6180206.1"/>
    <property type="molecule type" value="Genomic_DNA"/>
</dbReference>
<feature type="region of interest" description="Disordered" evidence="1">
    <location>
        <begin position="67"/>
        <end position="119"/>
    </location>
</feature>
<dbReference type="AlphaFoldDB" id="A0AAN8PVV2"/>
<name>A0AAN8PVV2_PATCE</name>
<feature type="compositionally biased region" description="Polar residues" evidence="1">
    <location>
        <begin position="7"/>
        <end position="20"/>
    </location>
</feature>
<evidence type="ECO:0000256" key="1">
    <source>
        <dbReference type="SAM" id="MobiDB-lite"/>
    </source>
</evidence>
<feature type="compositionally biased region" description="Polar residues" evidence="1">
    <location>
        <begin position="103"/>
        <end position="119"/>
    </location>
</feature>
<organism evidence="2 3">
    <name type="scientific">Patella caerulea</name>
    <name type="common">Rayed Mediterranean limpet</name>
    <dbReference type="NCBI Taxonomy" id="87958"/>
    <lineage>
        <taxon>Eukaryota</taxon>
        <taxon>Metazoa</taxon>
        <taxon>Spiralia</taxon>
        <taxon>Lophotrochozoa</taxon>
        <taxon>Mollusca</taxon>
        <taxon>Gastropoda</taxon>
        <taxon>Patellogastropoda</taxon>
        <taxon>Patelloidea</taxon>
        <taxon>Patellidae</taxon>
        <taxon>Patella</taxon>
    </lineage>
</organism>
<proteinExistence type="predicted"/>
<feature type="region of interest" description="Disordered" evidence="1">
    <location>
        <begin position="1"/>
        <end position="24"/>
    </location>
</feature>
<evidence type="ECO:0000313" key="3">
    <source>
        <dbReference type="Proteomes" id="UP001347796"/>
    </source>
</evidence>
<gene>
    <name evidence="2" type="ORF">SNE40_012398</name>
</gene>
<dbReference type="Proteomes" id="UP001347796">
    <property type="component" value="Unassembled WGS sequence"/>
</dbReference>
<sequence length="366" mass="41716">MKFTSEGRYSSHQTSGWSARNQKKPNLMVNNFVKETPNDRIRSKSVLFSRSAVEDNNLIYSTKTIKDRDSESEVCGSPRSDSSRSSKYSSRKTALGSKDDIDNATTAYGRQSRSVSVSSDATMDEAPVMRSAWKIFEDNIKNIDDSVDYFGQTPKPSFKASDEFQKVMVDLYGNPEYGQKIGYTQLKGKVGNISAMASRMVARKRAKKDVLEDEVDMYVRPEPSKTTIENARRGWGILRRHVQEKVAENRNKASNLQWTMLGQTLRGMSNAERTRMDLYQRYGILPKLNNDGKYVRENTMLSQKARSLARDTEVEEEIEQKPKPKLYVRARSSVLPRSSTISYTNLNKQRPLYSRQRAVSVGPKHI</sequence>
<protein>
    <submittedName>
        <fullName evidence="2">Uncharacterized protein</fullName>
    </submittedName>
</protein>
<feature type="compositionally biased region" description="Low complexity" evidence="1">
    <location>
        <begin position="77"/>
        <end position="88"/>
    </location>
</feature>
<evidence type="ECO:0000313" key="2">
    <source>
        <dbReference type="EMBL" id="KAK6180206.1"/>
    </source>
</evidence>
<keyword evidence="3" id="KW-1185">Reference proteome</keyword>
<comment type="caution">
    <text evidence="2">The sequence shown here is derived from an EMBL/GenBank/DDBJ whole genome shotgun (WGS) entry which is preliminary data.</text>
</comment>
<accession>A0AAN8PVV2</accession>